<reference evidence="2 3" key="1">
    <citation type="journal article" date="2016" name="Proc. Natl. Acad. Sci. U.S.A.">
        <title>Lipid metabolic changes in an early divergent fungus govern the establishment of a mutualistic symbiosis with endobacteria.</title>
        <authorList>
            <person name="Lastovetsky O.A."/>
            <person name="Gaspar M.L."/>
            <person name="Mondo S.J."/>
            <person name="LaButti K.M."/>
            <person name="Sandor L."/>
            <person name="Grigoriev I.V."/>
            <person name="Henry S.A."/>
            <person name="Pawlowska T.E."/>
        </authorList>
    </citation>
    <scope>NUCLEOTIDE SEQUENCE [LARGE SCALE GENOMIC DNA]</scope>
    <source>
        <strain evidence="2 3">ATCC 11559</strain>
    </source>
</reference>
<organism evidence="2 3">
    <name type="scientific">Rhizopus microsporus</name>
    <dbReference type="NCBI Taxonomy" id="58291"/>
    <lineage>
        <taxon>Eukaryota</taxon>
        <taxon>Fungi</taxon>
        <taxon>Fungi incertae sedis</taxon>
        <taxon>Mucoromycota</taxon>
        <taxon>Mucoromycotina</taxon>
        <taxon>Mucoromycetes</taxon>
        <taxon>Mucorales</taxon>
        <taxon>Mucorineae</taxon>
        <taxon>Rhizopodaceae</taxon>
        <taxon>Rhizopus</taxon>
    </lineage>
</organism>
<dbReference type="Proteomes" id="UP000242381">
    <property type="component" value="Unassembled WGS sequence"/>
</dbReference>
<dbReference type="VEuPathDB" id="FungiDB:BCV72DRAFT_338132"/>
<feature type="coiled-coil region" evidence="1">
    <location>
        <begin position="450"/>
        <end position="484"/>
    </location>
</feature>
<keyword evidence="1" id="KW-0175">Coiled coil</keyword>
<dbReference type="EMBL" id="KV921288">
    <property type="protein sequence ID" value="ORE20806.1"/>
    <property type="molecule type" value="Genomic_DNA"/>
</dbReference>
<accession>A0A1X0S934</accession>
<dbReference type="AlphaFoldDB" id="A0A1X0S934"/>
<gene>
    <name evidence="2" type="ORF">BCV71DRAFT_279181</name>
</gene>
<protein>
    <submittedName>
        <fullName evidence="2">Uncharacterized protein</fullName>
    </submittedName>
</protein>
<evidence type="ECO:0000313" key="3">
    <source>
        <dbReference type="Proteomes" id="UP000242381"/>
    </source>
</evidence>
<proteinExistence type="predicted"/>
<evidence type="ECO:0000313" key="2">
    <source>
        <dbReference type="EMBL" id="ORE20806.1"/>
    </source>
</evidence>
<evidence type="ECO:0000256" key="1">
    <source>
        <dbReference type="SAM" id="Coils"/>
    </source>
</evidence>
<dbReference type="VEuPathDB" id="FungiDB:BCV72DRAFT_303342"/>
<sequence length="586" mass="67650">MPIRSFSTSLIPFLRSDLSVDIRDAFLDTIYQVMISLYKLVLLLKSAIFINEGNNTVELEEQNGVNVQEILPKDFSVQDDIVHFPLPLNKDCTPTVALEKELANLFKSGHLQTIHAHYFGSRGVDIDKQMEHPFENILFDALSKKEMMVDESIEPYLMKMALNKHMANFKTLWSNKFRYIKLLNRVITVLLRIHLAPKHERLKTTVNLRTTLSPTSDDDEAATLEIAADIHPIAAQEVTALEDQTIEISKGATRRRMNCLRAIIRQVIFKQFGHKVNERHMNNTLSAIKPDELHACVLITDFLMPYLPPGDKLQHIMHQIPLFLMANDLFQCCGYTHFMAKLVPLTTPHKLLAFKLDALSFYTIFCSKNDGMETFDFDSMQIKSREIATEFKDAVFSSFFSILTKLYHFVQVRANGYMKNQTSVDSSISFQERHVERKREFIEHETSSNTAVLQANIDALKRQLLQLNSQRRSLLINNNKARDEVNLKIIETKQQLQTRGKVYTVTLYEQLLMKLHTSINALLLETTAKSWMKSKNLKLTKIFLIYDKFKFSGTDNDLITITETILFSLSRFRFLLDLYNKNPVPL</sequence>
<name>A0A1X0S934_RHIZD</name>